<feature type="binding site" evidence="6">
    <location>
        <position position="107"/>
    </location>
    <ligand>
        <name>a divalent metal cation</name>
        <dbReference type="ChEBI" id="CHEBI:60240"/>
        <label>2</label>
        <note>catalytic</note>
    </ligand>
</feature>
<feature type="binding site" evidence="6">
    <location>
        <position position="177"/>
    </location>
    <ligand>
        <name>substrate</name>
    </ligand>
</feature>
<comment type="subunit">
    <text evidence="6">Monomer.</text>
</comment>
<evidence type="ECO:0000256" key="7">
    <source>
        <dbReference type="RuleBase" id="RU003653"/>
    </source>
</evidence>
<dbReference type="InterPro" id="IPR036005">
    <property type="entry name" value="Creatinase/aminopeptidase-like"/>
</dbReference>
<feature type="binding site" evidence="6">
    <location>
        <position position="234"/>
    </location>
    <ligand>
        <name>a divalent metal cation</name>
        <dbReference type="ChEBI" id="CHEBI:60240"/>
        <label>2</label>
        <note>catalytic</note>
    </ligand>
</feature>
<reference evidence="9" key="1">
    <citation type="submission" date="2023-09" db="EMBL/GenBank/DDBJ databases">
        <title>Genomes of two closely related lineages of the louse Polyplax serrata with different host specificities.</title>
        <authorList>
            <person name="Martinu J."/>
            <person name="Tarabai H."/>
            <person name="Stefka J."/>
            <person name="Hypsa V."/>
        </authorList>
    </citation>
    <scope>NUCLEOTIDE SEQUENCE [LARGE SCALE GENOMIC DNA]</scope>
    <source>
        <strain evidence="9">98ZLc_SE</strain>
    </source>
</reference>
<dbReference type="Gene3D" id="3.90.230.10">
    <property type="entry name" value="Creatinase/methionine aminopeptidase superfamily"/>
    <property type="match status" value="1"/>
</dbReference>
<comment type="cofactor">
    <cofactor evidence="6">
        <name>Co(2+)</name>
        <dbReference type="ChEBI" id="CHEBI:48828"/>
    </cofactor>
    <cofactor evidence="6">
        <name>Zn(2+)</name>
        <dbReference type="ChEBI" id="CHEBI:29105"/>
    </cofactor>
    <cofactor evidence="6">
        <name>Mn(2+)</name>
        <dbReference type="ChEBI" id="CHEBI:29035"/>
    </cofactor>
    <cofactor evidence="6">
        <name>Fe(2+)</name>
        <dbReference type="ChEBI" id="CHEBI:29033"/>
    </cofactor>
    <text evidence="6">Binds 2 divalent metal cations per subunit. Has a high-affinity and a low affinity metal-binding site. The true nature of the physiological cofactor is under debate. The enzyme is active with cobalt, zinc, manganese or divalent iron ions. Most likely, methionine aminopeptidases function as mononuclear Fe(2+)-metalloproteases under physiological conditions, and the catalytically relevant metal-binding site has been assigned to the histidine-containing high-affinity site.</text>
</comment>
<keyword evidence="3 6" id="KW-0645">Protease</keyword>
<dbReference type="RefSeq" id="WP_338516056.1">
    <property type="nucleotide sequence ID" value="NZ_CP135137.1"/>
</dbReference>
<feature type="binding site" evidence="6">
    <location>
        <position position="96"/>
    </location>
    <ligand>
        <name>a divalent metal cation</name>
        <dbReference type="ChEBI" id="CHEBI:60240"/>
        <label>1</label>
    </ligand>
</feature>
<keyword evidence="10" id="KW-1185">Reference proteome</keyword>
<keyword evidence="2 6" id="KW-0031">Aminopeptidase</keyword>
<organism evidence="9 10">
    <name type="scientific">Candidatus Legionella polyplacis</name>
    <dbReference type="NCBI Taxonomy" id="2005262"/>
    <lineage>
        <taxon>Bacteria</taxon>
        <taxon>Pseudomonadati</taxon>
        <taxon>Pseudomonadota</taxon>
        <taxon>Gammaproteobacteria</taxon>
        <taxon>Legionellales</taxon>
        <taxon>Legionellaceae</taxon>
        <taxon>Legionella</taxon>
    </lineage>
</organism>
<sequence length="271" mass="30573">MKINIKNNQEIQKMRIAGKIAASVLDMIEPYIKEGVTTNEINNLCHNYIVNTQKAIPAPLGYFGFPKSICTSINNVVCHGIPNNKVLKNGDIINIDIAIIKNGYHADTSKMFLIGTTSEKAKNIVQTSYECLLIGICQVKPNIHLGNIGYAIQKHAEKYQYSIVKEYCGHGIGKYFHEQPQVLHYGVPGTKEILKKGMTFTIEPMINAGKPDTKILKDQWTVVTKDNSLSAQWEHTILVTDNGFEILTLRKKEKEIIKKYYNTIDKSIDFI</sequence>
<comment type="similarity">
    <text evidence="6">Belongs to the peptidase M24A family. Methionine aminopeptidase type 1 subfamily.</text>
</comment>
<dbReference type="InterPro" id="IPR000994">
    <property type="entry name" value="Pept_M24"/>
</dbReference>
<dbReference type="GO" id="GO:0004239">
    <property type="term" value="F:initiator methionyl aminopeptidase activity"/>
    <property type="evidence" value="ECO:0007669"/>
    <property type="project" value="UniProtKB-EC"/>
</dbReference>
<dbReference type="NCBIfam" id="TIGR00500">
    <property type="entry name" value="met_pdase_I"/>
    <property type="match status" value="1"/>
</dbReference>
<dbReference type="Pfam" id="PF00557">
    <property type="entry name" value="Peptidase_M24"/>
    <property type="match status" value="1"/>
</dbReference>
<name>A0ABZ2GVJ0_9GAMM</name>
<dbReference type="InterPro" id="IPR001714">
    <property type="entry name" value="Pept_M24_MAP"/>
</dbReference>
<dbReference type="InterPro" id="IPR002467">
    <property type="entry name" value="Pept_M24A_MAP1"/>
</dbReference>
<dbReference type="EC" id="3.4.11.18" evidence="6 7"/>
<feature type="binding site" evidence="6">
    <location>
        <position position="79"/>
    </location>
    <ligand>
        <name>substrate</name>
    </ligand>
</feature>
<evidence type="ECO:0000259" key="8">
    <source>
        <dbReference type="Pfam" id="PF00557"/>
    </source>
</evidence>
<dbReference type="Proteomes" id="UP001368618">
    <property type="component" value="Chromosome"/>
</dbReference>
<dbReference type="PANTHER" id="PTHR43330">
    <property type="entry name" value="METHIONINE AMINOPEPTIDASE"/>
    <property type="match status" value="1"/>
</dbReference>
<evidence type="ECO:0000313" key="9">
    <source>
        <dbReference type="EMBL" id="WWR11479.1"/>
    </source>
</evidence>
<comment type="catalytic activity">
    <reaction evidence="6 7">
        <text>Release of N-terminal amino acids, preferentially methionine, from peptides and arylamides.</text>
        <dbReference type="EC" id="3.4.11.18"/>
    </reaction>
</comment>
<keyword evidence="4 6" id="KW-0479">Metal-binding</keyword>
<feature type="binding site" evidence="6">
    <location>
        <position position="170"/>
    </location>
    <ligand>
        <name>a divalent metal cation</name>
        <dbReference type="ChEBI" id="CHEBI:60240"/>
        <label>2</label>
        <note>catalytic</note>
    </ligand>
</feature>
<dbReference type="PANTHER" id="PTHR43330:SF27">
    <property type="entry name" value="METHIONINE AMINOPEPTIDASE"/>
    <property type="match status" value="1"/>
</dbReference>
<accession>A0ABZ2GVJ0</accession>
<dbReference type="PROSITE" id="PS00680">
    <property type="entry name" value="MAP_1"/>
    <property type="match status" value="1"/>
</dbReference>
<dbReference type="CDD" id="cd01086">
    <property type="entry name" value="MetAP1"/>
    <property type="match status" value="1"/>
</dbReference>
<evidence type="ECO:0000313" key="10">
    <source>
        <dbReference type="Proteomes" id="UP001368618"/>
    </source>
</evidence>
<dbReference type="HAMAP" id="MF_01974">
    <property type="entry name" value="MetAP_1"/>
    <property type="match status" value="1"/>
</dbReference>
<protein>
    <recommendedName>
        <fullName evidence="6 7">Methionine aminopeptidase</fullName>
        <shortName evidence="6">MAP</shortName>
        <shortName evidence="6">MetAP</shortName>
        <ecNumber evidence="6 7">3.4.11.18</ecNumber>
    </recommendedName>
    <alternativeName>
        <fullName evidence="6">Peptidase M</fullName>
    </alternativeName>
</protein>
<feature type="binding site" evidence="6">
    <location>
        <position position="203"/>
    </location>
    <ligand>
        <name>a divalent metal cation</name>
        <dbReference type="ChEBI" id="CHEBI:60240"/>
        <label>2</label>
        <note>catalytic</note>
    </ligand>
</feature>
<dbReference type="PRINTS" id="PR00599">
    <property type="entry name" value="MAPEPTIDASE"/>
</dbReference>
<dbReference type="NCBIfam" id="NF008970">
    <property type="entry name" value="PRK12318.1"/>
    <property type="match status" value="1"/>
</dbReference>
<evidence type="ECO:0000256" key="5">
    <source>
        <dbReference type="ARBA" id="ARBA00022801"/>
    </source>
</evidence>
<feature type="domain" description="Peptidase M24" evidence="8">
    <location>
        <begin position="12"/>
        <end position="241"/>
    </location>
</feature>
<feature type="binding site" evidence="6">
    <location>
        <position position="234"/>
    </location>
    <ligand>
        <name>a divalent metal cation</name>
        <dbReference type="ChEBI" id="CHEBI:60240"/>
        <label>1</label>
    </ligand>
</feature>
<proteinExistence type="inferred from homology"/>
<comment type="function">
    <text evidence="1 6">Removes the N-terminal methionine from nascent proteins. The N-terminal methionine is often cleaved when the second residue in the primary sequence is small and uncharged (Met-Ala-, Cys, Gly, Pro, Ser, Thr, or Val). Requires deformylation of the N(alpha)-formylated initiator methionine before it can be hydrolyzed.</text>
</comment>
<evidence type="ECO:0000256" key="1">
    <source>
        <dbReference type="ARBA" id="ARBA00002521"/>
    </source>
</evidence>
<feature type="binding site" evidence="6">
    <location>
        <position position="107"/>
    </location>
    <ligand>
        <name>a divalent metal cation</name>
        <dbReference type="ChEBI" id="CHEBI:60240"/>
        <label>1</label>
    </ligand>
</feature>
<dbReference type="SUPFAM" id="SSF55920">
    <property type="entry name" value="Creatinase/aminopeptidase"/>
    <property type="match status" value="1"/>
</dbReference>
<evidence type="ECO:0000256" key="6">
    <source>
        <dbReference type="HAMAP-Rule" id="MF_01974"/>
    </source>
</evidence>
<keyword evidence="5 6" id="KW-0378">Hydrolase</keyword>
<evidence type="ECO:0000256" key="4">
    <source>
        <dbReference type="ARBA" id="ARBA00022723"/>
    </source>
</evidence>
<gene>
    <name evidence="6 9" type="primary">map</name>
    <name evidence="9" type="ORF">RQL39_02185</name>
</gene>
<dbReference type="EMBL" id="CP135137">
    <property type="protein sequence ID" value="WWR11479.1"/>
    <property type="molecule type" value="Genomic_DNA"/>
</dbReference>
<evidence type="ECO:0000256" key="3">
    <source>
        <dbReference type="ARBA" id="ARBA00022670"/>
    </source>
</evidence>
<evidence type="ECO:0000256" key="2">
    <source>
        <dbReference type="ARBA" id="ARBA00022438"/>
    </source>
</evidence>